<accession>A0A8T0FC69</accession>
<evidence type="ECO:0000313" key="3">
    <source>
        <dbReference type="Proteomes" id="UP000807504"/>
    </source>
</evidence>
<dbReference type="EMBL" id="JABXBU010000015">
    <property type="protein sequence ID" value="KAF8787922.1"/>
    <property type="molecule type" value="Genomic_DNA"/>
</dbReference>
<dbReference type="Proteomes" id="UP000807504">
    <property type="component" value="Unassembled WGS sequence"/>
</dbReference>
<sequence length="368" mass="42270">MQFRKNAIRITSDIKKAFLQISLNPKDRDYFQFLWWKDFSRREELITLRHCRVVFGASPSPFLLEATIAHHLENVSDGRKETARQLQKSFYVDNCITSLETREEAAKFISEAKELMSAAKFDLRGWVPSEKIVGETKVRYIPILELSWDTENDELSCNGAIKIAEENITKQTLLSIAQRIYDPIGFTSPTTLIPKIILQKTWKKKINWDDVLLPDICNEFLAWYKHVNLLKDCKIPRRLISNPFKDCQIGLHCFSDASEASYATCIFLRAEYNGKVSVQLVASKSRVSPTKEITIPRLELLEALILSQLYCQVTDGLEQKDKDTNTQLPATPAVSDHDSSENNDYIIKITPDVTKADRRIKIPNRLDL</sequence>
<dbReference type="PANTHER" id="PTHR47331">
    <property type="entry name" value="PHD-TYPE DOMAIN-CONTAINING PROTEIN"/>
    <property type="match status" value="1"/>
</dbReference>
<gene>
    <name evidence="2" type="ORF">HNY73_009471</name>
</gene>
<dbReference type="Gene3D" id="3.10.10.10">
    <property type="entry name" value="HIV Type 1 Reverse Transcriptase, subunit A, domain 1"/>
    <property type="match status" value="1"/>
</dbReference>
<dbReference type="GO" id="GO:0071897">
    <property type="term" value="P:DNA biosynthetic process"/>
    <property type="evidence" value="ECO:0007669"/>
    <property type="project" value="UniProtKB-ARBA"/>
</dbReference>
<proteinExistence type="predicted"/>
<dbReference type="InterPro" id="IPR043128">
    <property type="entry name" value="Rev_trsase/Diguanyl_cyclase"/>
</dbReference>
<dbReference type="InterPro" id="IPR008042">
    <property type="entry name" value="Retrotrans_Pao"/>
</dbReference>
<keyword evidence="3" id="KW-1185">Reference proteome</keyword>
<name>A0A8T0FC69_ARGBR</name>
<dbReference type="InterPro" id="IPR043502">
    <property type="entry name" value="DNA/RNA_pol_sf"/>
</dbReference>
<evidence type="ECO:0000313" key="2">
    <source>
        <dbReference type="EMBL" id="KAF8787922.1"/>
    </source>
</evidence>
<reference evidence="2" key="2">
    <citation type="submission" date="2020-06" db="EMBL/GenBank/DDBJ databases">
        <authorList>
            <person name="Sheffer M."/>
        </authorList>
    </citation>
    <scope>NUCLEOTIDE SEQUENCE</scope>
</reference>
<protein>
    <recommendedName>
        <fullName evidence="4">Reverse transcriptase domain-containing protein</fullName>
    </recommendedName>
</protein>
<evidence type="ECO:0008006" key="4">
    <source>
        <dbReference type="Google" id="ProtNLM"/>
    </source>
</evidence>
<dbReference type="SUPFAM" id="SSF56672">
    <property type="entry name" value="DNA/RNA polymerases"/>
    <property type="match status" value="1"/>
</dbReference>
<dbReference type="Pfam" id="PF05380">
    <property type="entry name" value="Peptidase_A17"/>
    <property type="match status" value="1"/>
</dbReference>
<evidence type="ECO:0000256" key="1">
    <source>
        <dbReference type="SAM" id="MobiDB-lite"/>
    </source>
</evidence>
<dbReference type="PANTHER" id="PTHR47331:SF5">
    <property type="entry name" value="RIBONUCLEASE H"/>
    <property type="match status" value="1"/>
</dbReference>
<comment type="caution">
    <text evidence="2">The sequence shown here is derived from an EMBL/GenBank/DDBJ whole genome shotgun (WGS) entry which is preliminary data.</text>
</comment>
<organism evidence="2 3">
    <name type="scientific">Argiope bruennichi</name>
    <name type="common">Wasp spider</name>
    <name type="synonym">Aranea bruennichi</name>
    <dbReference type="NCBI Taxonomy" id="94029"/>
    <lineage>
        <taxon>Eukaryota</taxon>
        <taxon>Metazoa</taxon>
        <taxon>Ecdysozoa</taxon>
        <taxon>Arthropoda</taxon>
        <taxon>Chelicerata</taxon>
        <taxon>Arachnida</taxon>
        <taxon>Araneae</taxon>
        <taxon>Araneomorphae</taxon>
        <taxon>Entelegynae</taxon>
        <taxon>Araneoidea</taxon>
        <taxon>Araneidae</taxon>
        <taxon>Argiope</taxon>
    </lineage>
</organism>
<dbReference type="AlphaFoldDB" id="A0A8T0FC69"/>
<reference evidence="2" key="1">
    <citation type="journal article" date="2020" name="bioRxiv">
        <title>Chromosome-level reference genome of the European wasp spider Argiope bruennichi: a resource for studies on range expansion and evolutionary adaptation.</title>
        <authorList>
            <person name="Sheffer M.M."/>
            <person name="Hoppe A."/>
            <person name="Krehenwinkel H."/>
            <person name="Uhl G."/>
            <person name="Kuss A.W."/>
            <person name="Jensen L."/>
            <person name="Jensen C."/>
            <person name="Gillespie R.G."/>
            <person name="Hoff K.J."/>
            <person name="Prost S."/>
        </authorList>
    </citation>
    <scope>NUCLEOTIDE SEQUENCE</scope>
</reference>
<dbReference type="Gene3D" id="3.30.70.270">
    <property type="match status" value="1"/>
</dbReference>
<feature type="region of interest" description="Disordered" evidence="1">
    <location>
        <begin position="321"/>
        <end position="341"/>
    </location>
</feature>